<feature type="domain" description="Glycosyltransferase subfamily 4-like N-terminal" evidence="4">
    <location>
        <begin position="17"/>
        <end position="194"/>
    </location>
</feature>
<dbReference type="CDD" id="cd03801">
    <property type="entry name" value="GT4_PimA-like"/>
    <property type="match status" value="1"/>
</dbReference>
<dbReference type="RefSeq" id="WP_119792469.1">
    <property type="nucleotide sequence ID" value="NZ_QYZD01000005.1"/>
</dbReference>
<dbReference type="InterPro" id="IPR028098">
    <property type="entry name" value="Glyco_trans_4-like_N"/>
</dbReference>
<comment type="caution">
    <text evidence="5">The sequence shown here is derived from an EMBL/GenBank/DDBJ whole genome shotgun (WGS) entry which is preliminary data.</text>
</comment>
<evidence type="ECO:0000256" key="1">
    <source>
        <dbReference type="ARBA" id="ARBA00022679"/>
    </source>
</evidence>
<evidence type="ECO:0000256" key="2">
    <source>
        <dbReference type="SAM" id="Coils"/>
    </source>
</evidence>
<evidence type="ECO:0000313" key="5">
    <source>
        <dbReference type="EMBL" id="RJG24776.1"/>
    </source>
</evidence>
<dbReference type="GO" id="GO:0009103">
    <property type="term" value="P:lipopolysaccharide biosynthetic process"/>
    <property type="evidence" value="ECO:0007669"/>
    <property type="project" value="TreeGrafter"/>
</dbReference>
<evidence type="ECO:0000313" key="6">
    <source>
        <dbReference type="Proteomes" id="UP000266177"/>
    </source>
</evidence>
<gene>
    <name evidence="5" type="ORF">DQX05_07965</name>
</gene>
<reference evidence="5 6" key="1">
    <citation type="submission" date="2018-09" db="EMBL/GenBank/DDBJ databases">
        <title>Paenibacillus SK2017-BO5.</title>
        <authorList>
            <person name="Piskunova J.V."/>
            <person name="Dubiley S.A."/>
            <person name="Severinov K.V."/>
        </authorList>
    </citation>
    <scope>NUCLEOTIDE SEQUENCE [LARGE SCALE GENOMIC DNA]</scope>
    <source>
        <strain evidence="5 6">BO5</strain>
    </source>
</reference>
<keyword evidence="1 5" id="KW-0808">Transferase</keyword>
<dbReference type="SUPFAM" id="SSF53756">
    <property type="entry name" value="UDP-Glycosyltransferase/glycogen phosphorylase"/>
    <property type="match status" value="1"/>
</dbReference>
<dbReference type="AlphaFoldDB" id="A0A3A3GK80"/>
<feature type="coiled-coil region" evidence="2">
    <location>
        <begin position="452"/>
        <end position="560"/>
    </location>
</feature>
<sequence>MNICLVSRELYPFQKAGIGVYVHNLTKSLVENGNKVFIITSKSNQVECALSEYYQDPSLNIIGIDLETGSQIIDDFILAYSMSVYHHLKKLTKEEEISLVEFADYFGEGFYPLLYKRVRGEFENIPFVVKLHAPTYECNIANQLCIPESRLTLQEDFVIKNVDYIYSISNFMRKTISARLKRNDIDIVYNMIDTPEPSSIELGEELLFQNKYVLFVGRLEELKGIDIFIKSALQVINKSDTDVNFVIIGRDILNQKSNRMMRDEMLDFIPSQLRHRFIWKSPMAREELMNYYRHAYVSVFPSRFEGFGNVCVEAMRMGSPAIVSTNTALMEIIEDKCGVSFINGDSKDLAKKLIWLLKNEQYRDELSKLSKERSKFFSIDHLYPAQIEYYKKIINDFKSGPKAHSIGIQEIVILECIDRINHLFKEGSRVTGQHIIDYTKLDEENKRLIGEWEKNKEYIELLREQIKKMEQENIRVLNEWEKLVLQKKESAREYEIQIGDMREKITKYLQELEDIKLTLVNKQTLIEELTNKNAEQYQSIQELTNKNDQQYRKIEELKQMLKSRKFLIKQMIRKREY</sequence>
<feature type="domain" description="Glycosyl transferase family 1" evidence="3">
    <location>
        <begin position="210"/>
        <end position="372"/>
    </location>
</feature>
<keyword evidence="2" id="KW-0175">Coiled coil</keyword>
<dbReference type="Pfam" id="PF00534">
    <property type="entry name" value="Glycos_transf_1"/>
    <property type="match status" value="1"/>
</dbReference>
<dbReference type="Proteomes" id="UP000266177">
    <property type="component" value="Unassembled WGS sequence"/>
</dbReference>
<name>A0A3A3GK80_PANTH</name>
<dbReference type="PANTHER" id="PTHR46401">
    <property type="entry name" value="GLYCOSYLTRANSFERASE WBBK-RELATED"/>
    <property type="match status" value="1"/>
</dbReference>
<evidence type="ECO:0000259" key="4">
    <source>
        <dbReference type="Pfam" id="PF13439"/>
    </source>
</evidence>
<protein>
    <submittedName>
        <fullName evidence="5">Glycosyltransferase</fullName>
    </submittedName>
</protein>
<evidence type="ECO:0000259" key="3">
    <source>
        <dbReference type="Pfam" id="PF00534"/>
    </source>
</evidence>
<dbReference type="EMBL" id="QYZD01000005">
    <property type="protein sequence ID" value="RJG24776.1"/>
    <property type="molecule type" value="Genomic_DNA"/>
</dbReference>
<dbReference type="OrthoDB" id="9795068at2"/>
<dbReference type="InterPro" id="IPR001296">
    <property type="entry name" value="Glyco_trans_1"/>
</dbReference>
<accession>A0A3A3GK80</accession>
<proteinExistence type="predicted"/>
<dbReference type="GO" id="GO:0016757">
    <property type="term" value="F:glycosyltransferase activity"/>
    <property type="evidence" value="ECO:0007669"/>
    <property type="project" value="InterPro"/>
</dbReference>
<dbReference type="PANTHER" id="PTHR46401:SF2">
    <property type="entry name" value="GLYCOSYLTRANSFERASE WBBK-RELATED"/>
    <property type="match status" value="1"/>
</dbReference>
<dbReference type="Gene3D" id="3.40.50.2000">
    <property type="entry name" value="Glycogen Phosphorylase B"/>
    <property type="match status" value="2"/>
</dbReference>
<organism evidence="5 6">
    <name type="scientific">Paenibacillus thiaminolyticus</name>
    <name type="common">Bacillus thiaminolyticus</name>
    <dbReference type="NCBI Taxonomy" id="49283"/>
    <lineage>
        <taxon>Bacteria</taxon>
        <taxon>Bacillati</taxon>
        <taxon>Bacillota</taxon>
        <taxon>Bacilli</taxon>
        <taxon>Bacillales</taxon>
        <taxon>Paenibacillaceae</taxon>
        <taxon>Paenibacillus</taxon>
    </lineage>
</organism>
<dbReference type="Pfam" id="PF13439">
    <property type="entry name" value="Glyco_transf_4"/>
    <property type="match status" value="1"/>
</dbReference>